<keyword evidence="8" id="KW-1185">Reference proteome</keyword>
<evidence type="ECO:0000256" key="4">
    <source>
        <dbReference type="ARBA" id="ARBA00022989"/>
    </source>
</evidence>
<keyword evidence="4 6" id="KW-1133">Transmembrane helix</keyword>
<gene>
    <name evidence="7" type="ORF">BAU18_001173</name>
</gene>
<comment type="subcellular location">
    <subcellularLocation>
        <location evidence="1">Membrane</location>
        <topology evidence="1">Multi-pass membrane protein</topology>
    </subcellularLocation>
</comment>
<evidence type="ECO:0000256" key="2">
    <source>
        <dbReference type="ARBA" id="ARBA00009765"/>
    </source>
</evidence>
<name>A0ABV0F352_9ENTE</name>
<dbReference type="InterPro" id="IPR045861">
    <property type="entry name" value="CorA_cytoplasmic_dom"/>
</dbReference>
<dbReference type="PANTHER" id="PTHR47891">
    <property type="entry name" value="TRANSPORTER-RELATED"/>
    <property type="match status" value="1"/>
</dbReference>
<sequence>MITYYAVSGDQIKSVAKGSSDICWLHVETPPKEELKELSKAFQLPMDYLTAVLDDVENARTEGLEQEVFKRPILLVVEFPFVTTSPSGYLQYQSYPMSVIITPDKRLITVANHRPPFFDKVVTSKIQQNDMSPRMNIALLILWELVLSFNEHLEEINHQVSLLESHIQVATENKRLYQIMDIQKSLVFFESSTAANYGALKKLAHTTEFANHHAYQNHLHDILVETKQAVSTSRIYMRLVDQMTDTFSAIVSNNLNNIMKILTSLTIVLTIPTIIGGLYGMNVKLPFADQEWAFLLIIVGTIAICLWAIRYLRKKNLL</sequence>
<organism evidence="7 8">
    <name type="scientific">Enterococcus diestrammenae</name>
    <dbReference type="NCBI Taxonomy" id="1155073"/>
    <lineage>
        <taxon>Bacteria</taxon>
        <taxon>Bacillati</taxon>
        <taxon>Bacillota</taxon>
        <taxon>Bacilli</taxon>
        <taxon>Lactobacillales</taxon>
        <taxon>Enterococcaceae</taxon>
        <taxon>Enterococcus</taxon>
    </lineage>
</organism>
<comment type="caution">
    <text evidence="7">The sequence shown here is derived from an EMBL/GenBank/DDBJ whole genome shotgun (WGS) entry which is preliminary data.</text>
</comment>
<evidence type="ECO:0000256" key="6">
    <source>
        <dbReference type="SAM" id="Phobius"/>
    </source>
</evidence>
<dbReference type="RefSeq" id="WP_161868317.1">
    <property type="nucleotide sequence ID" value="NZ_MAEI02000001.1"/>
</dbReference>
<dbReference type="SUPFAM" id="SSF144083">
    <property type="entry name" value="Magnesium transport protein CorA, transmembrane region"/>
    <property type="match status" value="1"/>
</dbReference>
<dbReference type="Gene3D" id="3.30.460.20">
    <property type="entry name" value="CorA soluble domain-like"/>
    <property type="match status" value="1"/>
</dbReference>
<keyword evidence="5 6" id="KW-0472">Membrane</keyword>
<protein>
    <submittedName>
        <fullName evidence="7">Magnesium transporter</fullName>
    </submittedName>
</protein>
<dbReference type="Pfam" id="PF01544">
    <property type="entry name" value="CorA"/>
    <property type="match status" value="1"/>
</dbReference>
<feature type="transmembrane region" description="Helical" evidence="6">
    <location>
        <begin position="261"/>
        <end position="280"/>
    </location>
</feature>
<dbReference type="InterPro" id="IPR045863">
    <property type="entry name" value="CorA_TM1_TM2"/>
</dbReference>
<dbReference type="PANTHER" id="PTHR47891:SF2">
    <property type="entry name" value="MAGNESIUM AND COBALT TRANSPORTER"/>
    <property type="match status" value="1"/>
</dbReference>
<comment type="similarity">
    <text evidence="2">Belongs to the CorA metal ion transporter (MIT) (TC 1.A.35) family.</text>
</comment>
<evidence type="ECO:0000256" key="5">
    <source>
        <dbReference type="ARBA" id="ARBA00023136"/>
    </source>
</evidence>
<dbReference type="Proteomes" id="UP001429357">
    <property type="component" value="Unassembled WGS sequence"/>
</dbReference>
<dbReference type="EMBL" id="MAEI02000001">
    <property type="protein sequence ID" value="MEO1781586.1"/>
    <property type="molecule type" value="Genomic_DNA"/>
</dbReference>
<dbReference type="InterPro" id="IPR002523">
    <property type="entry name" value="MgTranspt_CorA/ZnTranspt_ZntB"/>
</dbReference>
<reference evidence="8" key="1">
    <citation type="submission" date="2016-06" db="EMBL/GenBank/DDBJ databases">
        <title>Four novel species of enterococci isolated from chicken manure.</title>
        <authorList>
            <person name="Van Tyne D."/>
        </authorList>
    </citation>
    <scope>NUCLEOTIDE SEQUENCE [LARGE SCALE GENOMIC DNA]</scope>
    <source>
        <strain evidence="8">JM9A</strain>
    </source>
</reference>
<accession>A0ABV0F352</accession>
<dbReference type="Gene3D" id="1.20.58.340">
    <property type="entry name" value="Magnesium transport protein CorA, transmembrane region"/>
    <property type="match status" value="2"/>
</dbReference>
<evidence type="ECO:0000256" key="3">
    <source>
        <dbReference type="ARBA" id="ARBA00022692"/>
    </source>
</evidence>
<feature type="transmembrane region" description="Helical" evidence="6">
    <location>
        <begin position="292"/>
        <end position="312"/>
    </location>
</feature>
<proteinExistence type="inferred from homology"/>
<reference evidence="7 8" key="2">
    <citation type="submission" date="2024-02" db="EMBL/GenBank/DDBJ databases">
        <title>The Genome Sequence of Enterococcus diestrammenae JM9A.</title>
        <authorList>
            <person name="Earl A."/>
            <person name="Manson A."/>
            <person name="Gilmore M."/>
            <person name="Sanders J."/>
            <person name="Shea T."/>
            <person name="Howe W."/>
            <person name="Livny J."/>
            <person name="Cuomo C."/>
            <person name="Neafsey D."/>
            <person name="Birren B."/>
        </authorList>
    </citation>
    <scope>NUCLEOTIDE SEQUENCE [LARGE SCALE GENOMIC DNA]</scope>
    <source>
        <strain evidence="7 8">JM9A</strain>
    </source>
</reference>
<dbReference type="InterPro" id="IPR047199">
    <property type="entry name" value="CorA-like"/>
</dbReference>
<evidence type="ECO:0000313" key="7">
    <source>
        <dbReference type="EMBL" id="MEO1781586.1"/>
    </source>
</evidence>
<keyword evidence="3 6" id="KW-0812">Transmembrane</keyword>
<evidence type="ECO:0000256" key="1">
    <source>
        <dbReference type="ARBA" id="ARBA00004141"/>
    </source>
</evidence>
<evidence type="ECO:0000313" key="8">
    <source>
        <dbReference type="Proteomes" id="UP001429357"/>
    </source>
</evidence>
<dbReference type="CDD" id="cd12827">
    <property type="entry name" value="EcCorA_ZntB-like_u2"/>
    <property type="match status" value="1"/>
</dbReference>
<dbReference type="SUPFAM" id="SSF143865">
    <property type="entry name" value="CorA soluble domain-like"/>
    <property type="match status" value="1"/>
</dbReference>